<dbReference type="GO" id="GO:0009361">
    <property type="term" value="C:succinate-CoA ligase complex (ADP-forming)"/>
    <property type="evidence" value="ECO:0007669"/>
    <property type="project" value="TreeGrafter"/>
</dbReference>
<evidence type="ECO:0000259" key="2">
    <source>
        <dbReference type="Pfam" id="PF02629"/>
    </source>
</evidence>
<dbReference type="InterPro" id="IPR016102">
    <property type="entry name" value="Succinyl-CoA_synth-like"/>
</dbReference>
<dbReference type="PANTHER" id="PTHR11117:SF24">
    <property type="entry name" value="PROTEIN FDRA"/>
    <property type="match status" value="1"/>
</dbReference>
<comment type="caution">
    <text evidence="3">The sequence shown here is derived from an EMBL/GenBank/DDBJ whole genome shotgun (WGS) entry which is preliminary data.</text>
</comment>
<dbReference type="Gene3D" id="3.40.50.720">
    <property type="entry name" value="NAD(P)-binding Rossmann-like Domain"/>
    <property type="match status" value="1"/>
</dbReference>
<dbReference type="SUPFAM" id="SSF52210">
    <property type="entry name" value="Succinyl-CoA synthetase domains"/>
    <property type="match status" value="2"/>
</dbReference>
<dbReference type="InterPro" id="IPR005811">
    <property type="entry name" value="SUCC_ACL_C"/>
</dbReference>
<dbReference type="GO" id="GO:0004775">
    <property type="term" value="F:succinate-CoA ligase (ADP-forming) activity"/>
    <property type="evidence" value="ECO:0007669"/>
    <property type="project" value="TreeGrafter"/>
</dbReference>
<feature type="domain" description="CoA-binding" evidence="2">
    <location>
        <begin position="189"/>
        <end position="281"/>
    </location>
</feature>
<dbReference type="EMBL" id="LAZR01031678">
    <property type="protein sequence ID" value="KKL53028.1"/>
    <property type="molecule type" value="Genomic_DNA"/>
</dbReference>
<dbReference type="PANTHER" id="PTHR11117">
    <property type="entry name" value="SUCCINYL-COA LIGASE SUBUNIT ALPHA"/>
    <property type="match status" value="1"/>
</dbReference>
<dbReference type="Pfam" id="PF02629">
    <property type="entry name" value="CoA_binding"/>
    <property type="match status" value="1"/>
</dbReference>
<dbReference type="GO" id="GO:0006099">
    <property type="term" value="P:tricarboxylic acid cycle"/>
    <property type="evidence" value="ECO:0007669"/>
    <property type="project" value="TreeGrafter"/>
</dbReference>
<dbReference type="InterPro" id="IPR003781">
    <property type="entry name" value="CoA-bd"/>
</dbReference>
<gene>
    <name evidence="3" type="ORF">LCGC14_2279550</name>
</gene>
<evidence type="ECO:0008006" key="4">
    <source>
        <dbReference type="Google" id="ProtNLM"/>
    </source>
</evidence>
<dbReference type="Pfam" id="PF00549">
    <property type="entry name" value="Ligase_CoA"/>
    <property type="match status" value="1"/>
</dbReference>
<feature type="domain" description="ATP-citrate synthase/succinyl-CoA ligase C-terminal" evidence="1">
    <location>
        <begin position="350"/>
        <end position="510"/>
    </location>
</feature>
<sequence>MTVTVIIRKNTYRDSVILMRLSNKVSELDGVLQAGVVMGTPTNKEFLKVLNLLTEDARQASPNDLVIALDTKDEKTMAHALSEVDRLLTTRVSKDESKIIPKTLDSALRKMPDANLVIISVPGTYAKREALKALRKGLNVFIFSSNVSLEDELELKQLGLEKGLLVMGPDCGTAIINNIVLGFGNVVNQGNIGLVAAAGTGLQQVSTLIHNEGFGISQAIGTGGNDLSKTVGGIMMIEGIKRLEQDDKTKVIVLISKPPNQEISERVLKIAHQSSKPVVVNFLGGDIENIESQGYTAAKTLEDAATTACALVQGKQAIKNIFTASREEILSIAQSEWDRLAANQNFVRGLYTGGTLSYEALILITPLLGEIFSNSPLKPHLKLEDSTLSKNHTCVDMGAEEFVIGRPHPMIDYTLRNQRIIKEGNDPRTVVILLDVVLGYGSHDNPAAELISPIQEAKANAELNGRYLSVVASIVGTSLDHQEFDKQYKLLEDVGVIIMPSNAQAARLAALIATRGAIQDKLFEEVF</sequence>
<dbReference type="NCBIfam" id="NF004760">
    <property type="entry name" value="PRK06091.1"/>
    <property type="match status" value="1"/>
</dbReference>
<reference evidence="3" key="1">
    <citation type="journal article" date="2015" name="Nature">
        <title>Complex archaea that bridge the gap between prokaryotes and eukaryotes.</title>
        <authorList>
            <person name="Spang A."/>
            <person name="Saw J.H."/>
            <person name="Jorgensen S.L."/>
            <person name="Zaremba-Niedzwiedzka K."/>
            <person name="Martijn J."/>
            <person name="Lind A.E."/>
            <person name="van Eijk R."/>
            <person name="Schleper C."/>
            <person name="Guy L."/>
            <person name="Ettema T.J."/>
        </authorList>
    </citation>
    <scope>NUCLEOTIDE SEQUENCE</scope>
</reference>
<accession>A0A0F9CUG2</accession>
<evidence type="ECO:0000259" key="1">
    <source>
        <dbReference type="Pfam" id="PF00549"/>
    </source>
</evidence>
<dbReference type="GO" id="GO:0004776">
    <property type="term" value="F:succinate-CoA ligase (GDP-forming) activity"/>
    <property type="evidence" value="ECO:0007669"/>
    <property type="project" value="TreeGrafter"/>
</dbReference>
<organism evidence="3">
    <name type="scientific">marine sediment metagenome</name>
    <dbReference type="NCBI Taxonomy" id="412755"/>
    <lineage>
        <taxon>unclassified sequences</taxon>
        <taxon>metagenomes</taxon>
        <taxon>ecological metagenomes</taxon>
    </lineage>
</organism>
<evidence type="ECO:0000313" key="3">
    <source>
        <dbReference type="EMBL" id="KKL53028.1"/>
    </source>
</evidence>
<dbReference type="GO" id="GO:0005829">
    <property type="term" value="C:cytosol"/>
    <property type="evidence" value="ECO:0007669"/>
    <property type="project" value="TreeGrafter"/>
</dbReference>
<name>A0A0F9CUG2_9ZZZZ</name>
<dbReference type="AlphaFoldDB" id="A0A0F9CUG2"/>
<dbReference type="Gene3D" id="3.40.50.261">
    <property type="entry name" value="Succinyl-CoA synthetase domains"/>
    <property type="match status" value="2"/>
</dbReference>
<protein>
    <recommendedName>
        <fullName evidence="4">ATP-citrate lyase/succinyl-CoA ligase domain-containing protein</fullName>
    </recommendedName>
</protein>
<proteinExistence type="predicted"/>